<feature type="compositionally biased region" description="Basic and acidic residues" evidence="1">
    <location>
        <begin position="152"/>
        <end position="161"/>
    </location>
</feature>
<feature type="region of interest" description="Disordered" evidence="1">
    <location>
        <begin position="300"/>
        <end position="393"/>
    </location>
</feature>
<evidence type="ECO:0000313" key="4">
    <source>
        <dbReference type="Proteomes" id="UP000789595"/>
    </source>
</evidence>
<reference evidence="3" key="1">
    <citation type="submission" date="2021-11" db="EMBL/GenBank/DDBJ databases">
        <authorList>
            <consortium name="Genoscope - CEA"/>
            <person name="William W."/>
        </authorList>
    </citation>
    <scope>NUCLEOTIDE SEQUENCE</scope>
</reference>
<feature type="domain" description="FHA" evidence="2">
    <location>
        <begin position="213"/>
        <end position="261"/>
    </location>
</feature>
<sequence length="393" mass="42455">KQAGRDAAAKQAAGRSYSSEIERVSNSWLSQTRCASPAVRRAAAADPSPPHAVEAGRGAHSWREAVLASMATFRAASLVSVTELEKLVNRLTEQSQIAESQRAQLAMRLSANNRDEETQRLLARTELGLRDVKTALRELEGEKEKLVAAREAAKQAKEADRKRRAPAPPTPAGTKLGKFVVPEWISGRAPMLLEASKDGKALQTIDLAKRDCFILGRQPELCHVTLEHASVSRQHVAILHGQPPGQAQGWFLIDLGSAHGTGASPGKGQAYGRVKSDAPPFALVPGASFRIGKSSRVYTVKEDARRSRGSSSRPAPTVPERPRDDDDDSDDDDDDDMMHPDDRAAAAAPKRKREDDAPEAPPPPKRREAPAAAAAPKWTTAEVNKMTVPKLKA</sequence>
<feature type="region of interest" description="Disordered" evidence="1">
    <location>
        <begin position="152"/>
        <end position="175"/>
    </location>
</feature>
<dbReference type="PROSITE" id="PS50006">
    <property type="entry name" value="FHA_DOMAIN"/>
    <property type="match status" value="1"/>
</dbReference>
<dbReference type="PANTHER" id="PTHR23308">
    <property type="entry name" value="NUCLEAR INHIBITOR OF PROTEIN PHOSPHATASE-1"/>
    <property type="match status" value="1"/>
</dbReference>
<dbReference type="AlphaFoldDB" id="A0A8J2SGG5"/>
<dbReference type="EMBL" id="CAKKNE010000003">
    <property type="protein sequence ID" value="CAH0370251.1"/>
    <property type="molecule type" value="Genomic_DNA"/>
</dbReference>
<evidence type="ECO:0000259" key="2">
    <source>
        <dbReference type="PROSITE" id="PS50006"/>
    </source>
</evidence>
<feature type="compositionally biased region" description="Low complexity" evidence="1">
    <location>
        <begin position="1"/>
        <end position="15"/>
    </location>
</feature>
<feature type="non-terminal residue" evidence="3">
    <location>
        <position position="393"/>
    </location>
</feature>
<feature type="region of interest" description="Disordered" evidence="1">
    <location>
        <begin position="1"/>
        <end position="57"/>
    </location>
</feature>
<name>A0A8J2SGG5_9STRA</name>
<feature type="compositionally biased region" description="Low complexity" evidence="1">
    <location>
        <begin position="35"/>
        <end position="46"/>
    </location>
</feature>
<feature type="compositionally biased region" description="Polar residues" evidence="1">
    <location>
        <begin position="16"/>
        <end position="34"/>
    </location>
</feature>
<gene>
    <name evidence="3" type="ORF">PECAL_3P01260</name>
</gene>
<comment type="caution">
    <text evidence="3">The sequence shown here is derived from an EMBL/GenBank/DDBJ whole genome shotgun (WGS) entry which is preliminary data.</text>
</comment>
<feature type="non-terminal residue" evidence="3">
    <location>
        <position position="1"/>
    </location>
</feature>
<dbReference type="OrthoDB" id="4096268at2759"/>
<dbReference type="SUPFAM" id="SSF49879">
    <property type="entry name" value="SMAD/FHA domain"/>
    <property type="match status" value="1"/>
</dbReference>
<dbReference type="Gene3D" id="2.60.200.20">
    <property type="match status" value="1"/>
</dbReference>
<keyword evidence="4" id="KW-1185">Reference proteome</keyword>
<evidence type="ECO:0000256" key="1">
    <source>
        <dbReference type="SAM" id="MobiDB-lite"/>
    </source>
</evidence>
<dbReference type="InterPro" id="IPR000253">
    <property type="entry name" value="FHA_dom"/>
</dbReference>
<dbReference type="InterPro" id="IPR050923">
    <property type="entry name" value="Cell_Proc_Reg/RNA_Proc"/>
</dbReference>
<proteinExistence type="predicted"/>
<dbReference type="Proteomes" id="UP000789595">
    <property type="component" value="Unassembled WGS sequence"/>
</dbReference>
<accession>A0A8J2SGG5</accession>
<dbReference type="Pfam" id="PF00498">
    <property type="entry name" value="FHA"/>
    <property type="match status" value="1"/>
</dbReference>
<dbReference type="InterPro" id="IPR008984">
    <property type="entry name" value="SMAD_FHA_dom_sf"/>
</dbReference>
<organism evidence="3 4">
    <name type="scientific">Pelagomonas calceolata</name>
    <dbReference type="NCBI Taxonomy" id="35677"/>
    <lineage>
        <taxon>Eukaryota</taxon>
        <taxon>Sar</taxon>
        <taxon>Stramenopiles</taxon>
        <taxon>Ochrophyta</taxon>
        <taxon>Pelagophyceae</taxon>
        <taxon>Pelagomonadales</taxon>
        <taxon>Pelagomonadaceae</taxon>
        <taxon>Pelagomonas</taxon>
    </lineage>
</organism>
<feature type="compositionally biased region" description="Acidic residues" evidence="1">
    <location>
        <begin position="325"/>
        <end position="336"/>
    </location>
</feature>
<evidence type="ECO:0000313" key="3">
    <source>
        <dbReference type="EMBL" id="CAH0370251.1"/>
    </source>
</evidence>
<protein>
    <recommendedName>
        <fullName evidence="2">FHA domain-containing protein</fullName>
    </recommendedName>
</protein>